<evidence type="ECO:0000313" key="6">
    <source>
        <dbReference type="Proteomes" id="UP000029525"/>
    </source>
</evidence>
<dbReference type="AlphaFoldDB" id="A0A096AE57"/>
<keyword evidence="3" id="KW-0326">Glycosidase</keyword>
<dbReference type="EMBL" id="JRNQ01000016">
    <property type="protein sequence ID" value="KGF45383.1"/>
    <property type="molecule type" value="Genomic_DNA"/>
</dbReference>
<accession>A0A096AE57</accession>
<dbReference type="OrthoDB" id="9798192at2"/>
<dbReference type="InterPro" id="IPR017853">
    <property type="entry name" value="GH"/>
</dbReference>
<dbReference type="PROSITE" id="PS51904">
    <property type="entry name" value="GLYCOSYL_HYDROL_F25_2"/>
    <property type="match status" value="1"/>
</dbReference>
<dbReference type="PANTHER" id="PTHR34135">
    <property type="entry name" value="LYSOZYME"/>
    <property type="match status" value="1"/>
</dbReference>
<evidence type="ECO:0000256" key="4">
    <source>
        <dbReference type="SAM" id="Phobius"/>
    </source>
</evidence>
<reference evidence="5 6" key="1">
    <citation type="submission" date="2014-07" db="EMBL/GenBank/DDBJ databases">
        <authorList>
            <person name="McCorrison J."/>
            <person name="Sanka R."/>
            <person name="Torralba M."/>
            <person name="Gillis M."/>
            <person name="Haft D.H."/>
            <person name="Methe B."/>
            <person name="Sutton G."/>
            <person name="Nelson K.E."/>
        </authorList>
    </citation>
    <scope>NUCLEOTIDE SEQUENCE [LARGE SCALE GENOMIC DNA]</scope>
    <source>
        <strain evidence="5 6">DNF00320</strain>
    </source>
</reference>
<dbReference type="SMART" id="SM00641">
    <property type="entry name" value="Glyco_25"/>
    <property type="match status" value="1"/>
</dbReference>
<feature type="transmembrane region" description="Helical" evidence="4">
    <location>
        <begin position="21"/>
        <end position="43"/>
    </location>
</feature>
<dbReference type="Pfam" id="PF01183">
    <property type="entry name" value="Glyco_hydro_25"/>
    <property type="match status" value="1"/>
</dbReference>
<dbReference type="Gene3D" id="3.20.20.80">
    <property type="entry name" value="Glycosidases"/>
    <property type="match status" value="1"/>
</dbReference>
<evidence type="ECO:0000256" key="3">
    <source>
        <dbReference type="ARBA" id="ARBA00023295"/>
    </source>
</evidence>
<keyword evidence="4" id="KW-0472">Membrane</keyword>
<dbReference type="PANTHER" id="PTHR34135:SF2">
    <property type="entry name" value="LYSOZYME"/>
    <property type="match status" value="1"/>
</dbReference>
<dbReference type="InterPro" id="IPR002053">
    <property type="entry name" value="Glyco_hydro_25"/>
</dbReference>
<keyword evidence="4" id="KW-1133">Transmembrane helix</keyword>
<dbReference type="GeneID" id="78530227"/>
<dbReference type="GO" id="GO:0009253">
    <property type="term" value="P:peptidoglycan catabolic process"/>
    <property type="evidence" value="ECO:0007669"/>
    <property type="project" value="InterPro"/>
</dbReference>
<dbReference type="GO" id="GO:0016052">
    <property type="term" value="P:carbohydrate catabolic process"/>
    <property type="evidence" value="ECO:0007669"/>
    <property type="project" value="TreeGrafter"/>
</dbReference>
<sequence>MARETPFFVRRLKRFLKSLPLWGKWCWGITIGVFYCAIVYIYLVAPTGFRWRAIYGEPNYPKGYNIRGIDVSRYQGNINWNRLRNALIDATPVRFIFIKSTQGDSYIDPKFRSNFFEAKENGFLRGVYHFWSNKVSARRQAYFFLAMVKLQPGDFPPVLDVENKPKDMTTEDFQQNILTWLHIVEDRYHVKPIIYTYYKFKQQYLSDQRFDDYPYWIAHYYVNQMEYKGRWKIWQHTDAGKLPGIKGYVDLNIYNGSYYDMQQMLIPEPAPIDSSAISDSTSYDSLGVQSPRDSA</sequence>
<comment type="similarity">
    <text evidence="1">Belongs to the glycosyl hydrolase 25 family.</text>
</comment>
<evidence type="ECO:0000256" key="1">
    <source>
        <dbReference type="ARBA" id="ARBA00010646"/>
    </source>
</evidence>
<proteinExistence type="inferred from homology"/>
<dbReference type="RefSeq" id="WP_004339181.1">
    <property type="nucleotide sequence ID" value="NZ_JRNQ01000016.1"/>
</dbReference>
<dbReference type="SUPFAM" id="SSF51445">
    <property type="entry name" value="(Trans)glycosidases"/>
    <property type="match status" value="1"/>
</dbReference>
<evidence type="ECO:0000313" key="5">
    <source>
        <dbReference type="EMBL" id="KGF45383.1"/>
    </source>
</evidence>
<protein>
    <submittedName>
        <fullName evidence="5">Glycosyl hydrolase family 25</fullName>
    </submittedName>
</protein>
<keyword evidence="2 5" id="KW-0378">Hydrolase</keyword>
<dbReference type="GO" id="GO:0003796">
    <property type="term" value="F:lysozyme activity"/>
    <property type="evidence" value="ECO:0007669"/>
    <property type="project" value="InterPro"/>
</dbReference>
<keyword evidence="4" id="KW-0812">Transmembrane</keyword>
<name>A0A096AE57_9BACT</name>
<comment type="caution">
    <text evidence="5">The sequence shown here is derived from an EMBL/GenBank/DDBJ whole genome shotgun (WGS) entry which is preliminary data.</text>
</comment>
<evidence type="ECO:0000256" key="2">
    <source>
        <dbReference type="ARBA" id="ARBA00022801"/>
    </source>
</evidence>
<organism evidence="5 6">
    <name type="scientific">Prevotella bivia DNF00320</name>
    <dbReference type="NCBI Taxonomy" id="1401068"/>
    <lineage>
        <taxon>Bacteria</taxon>
        <taxon>Pseudomonadati</taxon>
        <taxon>Bacteroidota</taxon>
        <taxon>Bacteroidia</taxon>
        <taxon>Bacteroidales</taxon>
        <taxon>Prevotellaceae</taxon>
        <taxon>Prevotella</taxon>
    </lineage>
</organism>
<gene>
    <name evidence="5" type="ORF">HMPREF0647_02640</name>
</gene>
<dbReference type="Proteomes" id="UP000029525">
    <property type="component" value="Unassembled WGS sequence"/>
</dbReference>
<dbReference type="InterPro" id="IPR018077">
    <property type="entry name" value="Glyco_hydro_fam25_subgr"/>
</dbReference>
<dbReference type="GO" id="GO:0016998">
    <property type="term" value="P:cell wall macromolecule catabolic process"/>
    <property type="evidence" value="ECO:0007669"/>
    <property type="project" value="InterPro"/>
</dbReference>